<dbReference type="InterPro" id="IPR036388">
    <property type="entry name" value="WH-like_DNA-bd_sf"/>
</dbReference>
<comment type="caution">
    <text evidence="5">The sequence shown here is derived from an EMBL/GenBank/DDBJ whole genome shotgun (WGS) entry which is preliminary data.</text>
</comment>
<proteinExistence type="predicted"/>
<dbReference type="InterPro" id="IPR011991">
    <property type="entry name" value="ArsR-like_HTH"/>
</dbReference>
<protein>
    <submittedName>
        <fullName evidence="5">Metalloregulator ArsR/SmtB family transcription factor</fullName>
    </submittedName>
</protein>
<dbReference type="Pfam" id="PF01022">
    <property type="entry name" value="HTH_5"/>
    <property type="match status" value="1"/>
</dbReference>
<dbReference type="InterPro" id="IPR051081">
    <property type="entry name" value="HTH_MetalResp_TranReg"/>
</dbReference>
<dbReference type="PANTHER" id="PTHR33154">
    <property type="entry name" value="TRANSCRIPTIONAL REGULATOR, ARSR FAMILY"/>
    <property type="match status" value="1"/>
</dbReference>
<dbReference type="InterPro" id="IPR001845">
    <property type="entry name" value="HTH_ArsR_DNA-bd_dom"/>
</dbReference>
<reference evidence="5" key="1">
    <citation type="submission" date="2022-05" db="EMBL/GenBank/DDBJ databases">
        <authorList>
            <person name="Tuo L."/>
        </authorList>
    </citation>
    <scope>NUCLEOTIDE SEQUENCE</scope>
    <source>
        <strain evidence="5">BSK12Z-4</strain>
    </source>
</reference>
<dbReference type="PROSITE" id="PS50987">
    <property type="entry name" value="HTH_ARSR_2"/>
    <property type="match status" value="1"/>
</dbReference>
<keyword evidence="6" id="KW-1185">Reference proteome</keyword>
<dbReference type="RefSeq" id="WP_250827417.1">
    <property type="nucleotide sequence ID" value="NZ_JAMOIL010000012.1"/>
</dbReference>
<gene>
    <name evidence="5" type="ORF">M8330_11420</name>
</gene>
<evidence type="ECO:0000256" key="3">
    <source>
        <dbReference type="ARBA" id="ARBA00023163"/>
    </source>
</evidence>
<evidence type="ECO:0000259" key="4">
    <source>
        <dbReference type="PROSITE" id="PS50987"/>
    </source>
</evidence>
<keyword evidence="1" id="KW-0805">Transcription regulation</keyword>
<dbReference type="InterPro" id="IPR036390">
    <property type="entry name" value="WH_DNA-bd_sf"/>
</dbReference>
<keyword evidence="3" id="KW-0804">Transcription</keyword>
<dbReference type="GO" id="GO:0003677">
    <property type="term" value="F:DNA binding"/>
    <property type="evidence" value="ECO:0007669"/>
    <property type="project" value="UniProtKB-KW"/>
</dbReference>
<dbReference type="NCBIfam" id="NF033788">
    <property type="entry name" value="HTH_metalloreg"/>
    <property type="match status" value="1"/>
</dbReference>
<dbReference type="AlphaFoldDB" id="A0A9X2D8B5"/>
<name>A0A9X2D8B5_9ACTN</name>
<accession>A0A9X2D8B5</accession>
<evidence type="ECO:0000256" key="2">
    <source>
        <dbReference type="ARBA" id="ARBA00023125"/>
    </source>
</evidence>
<dbReference type="GO" id="GO:0003700">
    <property type="term" value="F:DNA-binding transcription factor activity"/>
    <property type="evidence" value="ECO:0007669"/>
    <property type="project" value="InterPro"/>
</dbReference>
<dbReference type="PANTHER" id="PTHR33154:SF33">
    <property type="entry name" value="TRANSCRIPTIONAL REPRESSOR SDPR"/>
    <property type="match status" value="1"/>
</dbReference>
<evidence type="ECO:0000313" key="6">
    <source>
        <dbReference type="Proteomes" id="UP001139485"/>
    </source>
</evidence>
<evidence type="ECO:0000313" key="5">
    <source>
        <dbReference type="EMBL" id="MCM0620899.1"/>
    </source>
</evidence>
<organism evidence="5 6">
    <name type="scientific">Nocardioides bruguierae</name>
    <dbReference type="NCBI Taxonomy" id="2945102"/>
    <lineage>
        <taxon>Bacteria</taxon>
        <taxon>Bacillati</taxon>
        <taxon>Actinomycetota</taxon>
        <taxon>Actinomycetes</taxon>
        <taxon>Propionibacteriales</taxon>
        <taxon>Nocardioidaceae</taxon>
        <taxon>Nocardioides</taxon>
    </lineage>
</organism>
<evidence type="ECO:0000256" key="1">
    <source>
        <dbReference type="ARBA" id="ARBA00023015"/>
    </source>
</evidence>
<dbReference type="PRINTS" id="PR00778">
    <property type="entry name" value="HTHARSR"/>
</dbReference>
<feature type="domain" description="HTH arsR-type" evidence="4">
    <location>
        <begin position="1"/>
        <end position="90"/>
    </location>
</feature>
<dbReference type="Proteomes" id="UP001139485">
    <property type="component" value="Unassembled WGS sequence"/>
</dbReference>
<dbReference type="Gene3D" id="1.10.10.10">
    <property type="entry name" value="Winged helix-like DNA-binding domain superfamily/Winged helix DNA-binding domain"/>
    <property type="match status" value="1"/>
</dbReference>
<dbReference type="CDD" id="cd00090">
    <property type="entry name" value="HTH_ARSR"/>
    <property type="match status" value="1"/>
</dbReference>
<keyword evidence="2" id="KW-0238">DNA-binding</keyword>
<dbReference type="SMART" id="SM00418">
    <property type="entry name" value="HTH_ARSR"/>
    <property type="match status" value="1"/>
</dbReference>
<sequence>MTDAARALDAIGTPARRRILELVAPHERSVRELTDELDMTQSAVSQHLKVLRDAGLVAVRAEGTRRLYRVDLDQLAQVRAWVDGFWDDVLAAFAQHVTDTSPGADTGTNTEEHR</sequence>
<dbReference type="EMBL" id="JAMOIL010000012">
    <property type="protein sequence ID" value="MCM0620899.1"/>
    <property type="molecule type" value="Genomic_DNA"/>
</dbReference>
<dbReference type="SUPFAM" id="SSF46785">
    <property type="entry name" value="Winged helix' DNA-binding domain"/>
    <property type="match status" value="1"/>
</dbReference>